<gene>
    <name evidence="10" type="ORF">POL68_38345</name>
</gene>
<dbReference type="SUPFAM" id="SSF55874">
    <property type="entry name" value="ATPase domain of HSP90 chaperone/DNA topoisomerase II/histidine kinase"/>
    <property type="match status" value="1"/>
</dbReference>
<proteinExistence type="predicted"/>
<dbReference type="InterPro" id="IPR005467">
    <property type="entry name" value="His_kinase_dom"/>
</dbReference>
<dbReference type="Gene3D" id="3.30.565.10">
    <property type="entry name" value="Histidine kinase-like ATPase, C-terminal domain"/>
    <property type="match status" value="1"/>
</dbReference>
<keyword evidence="10" id="KW-0547">Nucleotide-binding</keyword>
<dbReference type="Gene3D" id="3.30.450.40">
    <property type="match status" value="1"/>
</dbReference>
<dbReference type="SUPFAM" id="SSF52540">
    <property type="entry name" value="P-loop containing nucleoside triphosphate hydrolases"/>
    <property type="match status" value="1"/>
</dbReference>
<dbReference type="InterPro" id="IPR036097">
    <property type="entry name" value="HisK_dim/P_sf"/>
</dbReference>
<keyword evidence="4" id="KW-0808">Transferase</keyword>
<evidence type="ECO:0000256" key="2">
    <source>
        <dbReference type="ARBA" id="ARBA00012438"/>
    </source>
</evidence>
<evidence type="ECO:0000313" key="10">
    <source>
        <dbReference type="EMBL" id="MDC0714379.1"/>
    </source>
</evidence>
<keyword evidence="5" id="KW-0418">Kinase</keyword>
<dbReference type="InterPro" id="IPR011009">
    <property type="entry name" value="Kinase-like_dom_sf"/>
</dbReference>
<evidence type="ECO:0000256" key="5">
    <source>
        <dbReference type="ARBA" id="ARBA00022777"/>
    </source>
</evidence>
<dbReference type="InterPro" id="IPR003661">
    <property type="entry name" value="HisK_dim/P_dom"/>
</dbReference>
<dbReference type="Gene3D" id="1.10.287.130">
    <property type="match status" value="1"/>
</dbReference>
<feature type="region of interest" description="Disordered" evidence="7">
    <location>
        <begin position="1633"/>
        <end position="1665"/>
    </location>
</feature>
<feature type="compositionally biased region" description="Polar residues" evidence="7">
    <location>
        <begin position="1633"/>
        <end position="1645"/>
    </location>
</feature>
<dbReference type="InterPro" id="IPR004358">
    <property type="entry name" value="Sig_transdc_His_kin-like_C"/>
</dbReference>
<accession>A0ABT5DLA5</accession>
<dbReference type="PROSITE" id="PS50109">
    <property type="entry name" value="HIS_KIN"/>
    <property type="match status" value="1"/>
</dbReference>
<dbReference type="InterPro" id="IPR027417">
    <property type="entry name" value="P-loop_NTPase"/>
</dbReference>
<feature type="domain" description="Protein kinase" evidence="8">
    <location>
        <begin position="25"/>
        <end position="288"/>
    </location>
</feature>
<evidence type="ECO:0000256" key="1">
    <source>
        <dbReference type="ARBA" id="ARBA00000085"/>
    </source>
</evidence>
<dbReference type="InterPro" id="IPR019734">
    <property type="entry name" value="TPR_rpt"/>
</dbReference>
<dbReference type="InterPro" id="IPR008271">
    <property type="entry name" value="Ser/Thr_kinase_AS"/>
</dbReference>
<evidence type="ECO:0000259" key="9">
    <source>
        <dbReference type="PROSITE" id="PS50109"/>
    </source>
</evidence>
<evidence type="ECO:0000259" key="8">
    <source>
        <dbReference type="PROSITE" id="PS50011"/>
    </source>
</evidence>
<evidence type="ECO:0000256" key="6">
    <source>
        <dbReference type="ARBA" id="ARBA00023012"/>
    </source>
</evidence>
<evidence type="ECO:0000256" key="4">
    <source>
        <dbReference type="ARBA" id="ARBA00022679"/>
    </source>
</evidence>
<dbReference type="InterPro" id="IPR003594">
    <property type="entry name" value="HATPase_dom"/>
</dbReference>
<dbReference type="Proteomes" id="UP001221838">
    <property type="component" value="Unassembled WGS sequence"/>
</dbReference>
<name>A0ABT5DLA5_9BACT</name>
<evidence type="ECO:0000256" key="3">
    <source>
        <dbReference type="ARBA" id="ARBA00022553"/>
    </source>
</evidence>
<comment type="catalytic activity">
    <reaction evidence="1">
        <text>ATP + protein L-histidine = ADP + protein N-phospho-L-histidine.</text>
        <dbReference type="EC" id="2.7.13.3"/>
    </reaction>
</comment>
<reference evidence="10 11" key="1">
    <citation type="submission" date="2022-11" db="EMBL/GenBank/DDBJ databases">
        <title>Minimal conservation of predation-associated metabolite biosynthetic gene clusters underscores biosynthetic potential of Myxococcota including descriptions for ten novel species: Archangium lansinium sp. nov., Myxococcus landrumus sp. nov., Nannocystis bai.</title>
        <authorList>
            <person name="Ahearne A."/>
            <person name="Stevens C."/>
            <person name="Dowd S."/>
        </authorList>
    </citation>
    <scope>NUCLEOTIDE SEQUENCE [LARGE SCALE GENOMIC DNA]</scope>
    <source>
        <strain evidence="10 11">NCWAL01</strain>
    </source>
</reference>
<dbReference type="SUPFAM" id="SSF47384">
    <property type="entry name" value="Homodimeric domain of signal transducing histidine kinase"/>
    <property type="match status" value="1"/>
</dbReference>
<dbReference type="Pfam" id="PF00069">
    <property type="entry name" value="Pkinase"/>
    <property type="match status" value="1"/>
</dbReference>
<dbReference type="Pfam" id="PF00512">
    <property type="entry name" value="HisKA"/>
    <property type="match status" value="1"/>
</dbReference>
<evidence type="ECO:0000313" key="11">
    <source>
        <dbReference type="Proteomes" id="UP001221838"/>
    </source>
</evidence>
<dbReference type="EC" id="2.7.13.3" evidence="2"/>
<dbReference type="InterPro" id="IPR050736">
    <property type="entry name" value="Sensor_HK_Regulatory"/>
</dbReference>
<dbReference type="PROSITE" id="PS50011">
    <property type="entry name" value="PROTEIN_KINASE_DOM"/>
    <property type="match status" value="1"/>
</dbReference>
<dbReference type="PANTHER" id="PTHR43711">
    <property type="entry name" value="TWO-COMPONENT HISTIDINE KINASE"/>
    <property type="match status" value="1"/>
</dbReference>
<dbReference type="Pfam" id="PF01590">
    <property type="entry name" value="GAF"/>
    <property type="match status" value="1"/>
</dbReference>
<dbReference type="PANTHER" id="PTHR43711:SF1">
    <property type="entry name" value="HISTIDINE KINASE 1"/>
    <property type="match status" value="1"/>
</dbReference>
<evidence type="ECO:0000256" key="7">
    <source>
        <dbReference type="SAM" id="MobiDB-lite"/>
    </source>
</evidence>
<keyword evidence="6" id="KW-0902">Two-component regulatory system</keyword>
<feature type="domain" description="Histidine kinase" evidence="9">
    <location>
        <begin position="1430"/>
        <end position="1649"/>
    </location>
</feature>
<dbReference type="SMART" id="SM00028">
    <property type="entry name" value="TPR"/>
    <property type="match status" value="5"/>
</dbReference>
<dbReference type="PRINTS" id="PR00344">
    <property type="entry name" value="BCTRLSENSOR"/>
</dbReference>
<dbReference type="Pfam" id="PF02518">
    <property type="entry name" value="HATPase_c"/>
    <property type="match status" value="1"/>
</dbReference>
<dbReference type="Gene3D" id="3.30.200.20">
    <property type="entry name" value="Phosphorylase Kinase, domain 1"/>
    <property type="match status" value="1"/>
</dbReference>
<dbReference type="InterPro" id="IPR036890">
    <property type="entry name" value="HATPase_C_sf"/>
</dbReference>
<sequence length="1665" mass="182764">MAEGFPQVGAVPGEPLPGRRLGNRFELLRRLKTGRGVSTWLGNDHRTGSQVVIKMTSRASLVPTARLRLEHEAAVLEELDSAFLQPVLHLGSTGELLYLVTPYLPGETLQERLMHGSLTPAEVLTLGQCLLVGLVEAHRHGVIHRDVKPSNIIVEGAPLDRATLVDFGLARSERLDPSLRDLPVGTARYLSPEQAGLLNRAVESTSDLYSVGIVLFEALSGRPAFDGTTVGDVLRQHLGARPKLRSGGVEVPRALEELVGRLLQTDPADRYQSAESALADLRALDEALSHGEAEPELVTGVHDQRRSLTEPSFVGRQEELAVLERELERTHVEPGRLVIVEAESGGGKSWLLEEFAARAVNHRAWVLQGQAVDQSAMRPFQLFSGVAAGIAASAQEQPALAETLRQRLAGQEAALCTALPQLEPVLGPPVQQNLGPESFGESRGIRALTSLLSALGTPAEPALVLLDDAQWADELTLRALENWQQAIQQTGSHMLLVVSFRSEEVGAGHVLRRLKPSAHLRLATFGAAEVTHMAESMAGALPPEATELVARLSEGNPFMASAVLHGLVEDGALVAGPEGWQVDPGAMAHVRSSRQAASFLVRRLKLLPEESLRLLSVGAVLGKSFDLDRVEALSGSERENILTALDEPRRRHMLWEESRGRYTFVHDKLREALLGLMGPQERQELHRLTARTIAAGEQGDPFELAYHFDAAGENTLALPHALVAAERARQQFALEAAEFNYRIAERGAVNAGASTRYRIASGLGDVLMLRGRYDAAQQQLELAQQLAGEPVEQARMWAKLGELAFKRGITDEGNAALEKGLRLLGRWVPGSDAMLGLGAVWELGVQAGHTLVPQLWLARRPLEDSAEDLLAVHIYSRMAYGYWYHRGRMAVLWAHLRGMNIAERYPPTPELAQSYSEHSPVATVLPWFRRAIAYVDKSLRMRREMGDVWGQGQSLHFYGLAFYCSGRFEECIERCGEAIRLLERTGDRWEVNNAHFQVAMALYRLGRMKEALSSAQQLHRAAQSIGDRYAVRLALEAWSKAAGGRIPRSVLEEELLNPSADPQSRAGTLMAEALRQLHEGDPEGAVTTLEQASRVVENAHLRSEYVAPVPGLLATALRQHVESLSAFSPQRRVTLLRYAGQVARHAHKLARTYRNNLPHALRERALLAAMADQPHRARKWLEQSLKVAQELKMRHERAQTLLARGQVGKALGWPHAGDDIKVATRELQDMEQGLAEEALTPGGAPERPETLSLVDRFPRVLEAGRRIASALTREAVFEAVRQSMLELLRAEHCVVLDPSAVLSEDVRLTAGVSRTAIARALETGHPAVMDQGLRGGVSESMELLGVRSLLCAPLQIRGKTVACVCASHRQVGELFGEDEKRLTGFITTLASVALENAEGFERMAALSEERGRLYLEEQEAVRRRDDFLSIAAHELKTPLTSLQLHLQGLMSQLRQGTERMPPERLGAKLDSANLQTQRMGRLVNELLDISRVAQGQLLGKLEDVDLVPLVRGVLERSKEALARAECPLELRAVDSLVGHWDASRLEQVAGNLLTNAMKYGARKRIEVVLEGDSQEARLKVRDEGIGIAPEDAHRIFERFERAVSVRHYGGFGIGLWLVREIVQALGGSVDVQSEPGQGSTFTVTLPRSGPPRRPVELSADPAPDK</sequence>
<dbReference type="InterPro" id="IPR000719">
    <property type="entry name" value="Prot_kinase_dom"/>
</dbReference>
<dbReference type="SUPFAM" id="SSF56112">
    <property type="entry name" value="Protein kinase-like (PK-like)"/>
    <property type="match status" value="1"/>
</dbReference>
<dbReference type="GO" id="GO:0005524">
    <property type="term" value="F:ATP binding"/>
    <property type="evidence" value="ECO:0007669"/>
    <property type="project" value="UniProtKB-KW"/>
</dbReference>
<dbReference type="InterPro" id="IPR029016">
    <property type="entry name" value="GAF-like_dom_sf"/>
</dbReference>
<dbReference type="SMART" id="SM00220">
    <property type="entry name" value="S_TKc"/>
    <property type="match status" value="1"/>
</dbReference>
<dbReference type="Gene3D" id="1.10.510.10">
    <property type="entry name" value="Transferase(Phosphotransferase) domain 1"/>
    <property type="match status" value="1"/>
</dbReference>
<keyword evidence="3" id="KW-0597">Phosphoprotein</keyword>
<organism evidence="10 11">
    <name type="scientific">Stigmatella ashevillensis</name>
    <dbReference type="NCBI Taxonomy" id="2995309"/>
    <lineage>
        <taxon>Bacteria</taxon>
        <taxon>Pseudomonadati</taxon>
        <taxon>Myxococcota</taxon>
        <taxon>Myxococcia</taxon>
        <taxon>Myxococcales</taxon>
        <taxon>Cystobacterineae</taxon>
        <taxon>Archangiaceae</taxon>
        <taxon>Stigmatella</taxon>
    </lineage>
</organism>
<protein>
    <recommendedName>
        <fullName evidence="2">histidine kinase</fullName>
        <ecNumber evidence="2">2.7.13.3</ecNumber>
    </recommendedName>
</protein>
<dbReference type="PROSITE" id="PS00108">
    <property type="entry name" value="PROTEIN_KINASE_ST"/>
    <property type="match status" value="1"/>
</dbReference>
<dbReference type="Gene3D" id="1.25.40.10">
    <property type="entry name" value="Tetratricopeptide repeat domain"/>
    <property type="match status" value="1"/>
</dbReference>
<dbReference type="SMART" id="SM00388">
    <property type="entry name" value="HisKA"/>
    <property type="match status" value="1"/>
</dbReference>
<dbReference type="Gene3D" id="3.40.50.300">
    <property type="entry name" value="P-loop containing nucleotide triphosphate hydrolases"/>
    <property type="match status" value="1"/>
</dbReference>
<dbReference type="EMBL" id="JAQNDM010000002">
    <property type="protein sequence ID" value="MDC0714379.1"/>
    <property type="molecule type" value="Genomic_DNA"/>
</dbReference>
<dbReference type="CDD" id="cd00082">
    <property type="entry name" value="HisKA"/>
    <property type="match status" value="1"/>
</dbReference>
<dbReference type="SUPFAM" id="SSF48452">
    <property type="entry name" value="TPR-like"/>
    <property type="match status" value="1"/>
</dbReference>
<dbReference type="SUPFAM" id="SSF55781">
    <property type="entry name" value="GAF domain-like"/>
    <property type="match status" value="1"/>
</dbReference>
<dbReference type="CDD" id="cd14014">
    <property type="entry name" value="STKc_PknB_like"/>
    <property type="match status" value="1"/>
</dbReference>
<dbReference type="RefSeq" id="WP_272145000.1">
    <property type="nucleotide sequence ID" value="NZ_JAQNDM010000002.1"/>
</dbReference>
<keyword evidence="11" id="KW-1185">Reference proteome</keyword>
<dbReference type="InterPro" id="IPR011990">
    <property type="entry name" value="TPR-like_helical_dom_sf"/>
</dbReference>
<dbReference type="InterPro" id="IPR003018">
    <property type="entry name" value="GAF"/>
</dbReference>
<dbReference type="SMART" id="SM00387">
    <property type="entry name" value="HATPase_c"/>
    <property type="match status" value="1"/>
</dbReference>
<comment type="caution">
    <text evidence="10">The sequence shown here is derived from an EMBL/GenBank/DDBJ whole genome shotgun (WGS) entry which is preliminary data.</text>
</comment>
<keyword evidence="10" id="KW-0067">ATP-binding</keyword>
<dbReference type="InterPro" id="IPR041664">
    <property type="entry name" value="AAA_16"/>
</dbReference>
<dbReference type="Pfam" id="PF13191">
    <property type="entry name" value="AAA_16"/>
    <property type="match status" value="1"/>
</dbReference>